<proteinExistence type="predicted"/>
<evidence type="ECO:0000313" key="1">
    <source>
        <dbReference type="EMBL" id="KAJ1677140.1"/>
    </source>
</evidence>
<gene>
    <name evidence="1" type="ORF">EV182_006791</name>
</gene>
<name>A0ACC1HP30_9FUNG</name>
<dbReference type="EMBL" id="JAMZIH010002916">
    <property type="protein sequence ID" value="KAJ1677140.1"/>
    <property type="molecule type" value="Genomic_DNA"/>
</dbReference>
<sequence>MGRLAPNRFSHRPRRNIPPEVSIISSDAEGSDYNNSKILVLDSSPVRLYSDPASYIESPTGTDYNLISGTDSSPEALNAWGALQRIRTMHEERHVGKTQSTQHQTSLLDKWLAKP</sequence>
<evidence type="ECO:0000313" key="2">
    <source>
        <dbReference type="Proteomes" id="UP001145114"/>
    </source>
</evidence>
<feature type="non-terminal residue" evidence="1">
    <location>
        <position position="115"/>
    </location>
</feature>
<organism evidence="1 2">
    <name type="scientific">Spiromyces aspiralis</name>
    <dbReference type="NCBI Taxonomy" id="68401"/>
    <lineage>
        <taxon>Eukaryota</taxon>
        <taxon>Fungi</taxon>
        <taxon>Fungi incertae sedis</taxon>
        <taxon>Zoopagomycota</taxon>
        <taxon>Kickxellomycotina</taxon>
        <taxon>Kickxellomycetes</taxon>
        <taxon>Kickxellales</taxon>
        <taxon>Kickxellaceae</taxon>
        <taxon>Spiromyces</taxon>
    </lineage>
</organism>
<accession>A0ACC1HP30</accession>
<reference evidence="1" key="1">
    <citation type="submission" date="2022-06" db="EMBL/GenBank/DDBJ databases">
        <title>Phylogenomic reconstructions and comparative analyses of Kickxellomycotina fungi.</title>
        <authorList>
            <person name="Reynolds N.K."/>
            <person name="Stajich J.E."/>
            <person name="Barry K."/>
            <person name="Grigoriev I.V."/>
            <person name="Crous P."/>
            <person name="Smith M.E."/>
        </authorList>
    </citation>
    <scope>NUCLEOTIDE SEQUENCE</scope>
    <source>
        <strain evidence="1">RSA 2271</strain>
    </source>
</reference>
<keyword evidence="2" id="KW-1185">Reference proteome</keyword>
<comment type="caution">
    <text evidence="1">The sequence shown here is derived from an EMBL/GenBank/DDBJ whole genome shotgun (WGS) entry which is preliminary data.</text>
</comment>
<protein>
    <submittedName>
        <fullName evidence="1">Uncharacterized protein</fullName>
    </submittedName>
</protein>
<dbReference type="Proteomes" id="UP001145114">
    <property type="component" value="Unassembled WGS sequence"/>
</dbReference>